<feature type="region of interest" description="Disordered" evidence="14">
    <location>
        <begin position="436"/>
        <end position="458"/>
    </location>
</feature>
<feature type="region of interest" description="Disordered" evidence="14">
    <location>
        <begin position="1016"/>
        <end position="1047"/>
    </location>
</feature>
<feature type="compositionally biased region" description="Polar residues" evidence="14">
    <location>
        <begin position="22"/>
        <end position="31"/>
    </location>
</feature>
<evidence type="ECO:0000256" key="1">
    <source>
        <dbReference type="ARBA" id="ARBA00009903"/>
    </source>
</evidence>
<dbReference type="PANTHER" id="PTHR24356:SF1">
    <property type="entry name" value="SERINE_THREONINE-PROTEIN KINASE GREATWALL"/>
    <property type="match status" value="1"/>
</dbReference>
<feature type="compositionally biased region" description="Polar residues" evidence="14">
    <location>
        <begin position="45"/>
        <end position="54"/>
    </location>
</feature>
<comment type="catalytic activity">
    <reaction evidence="13">
        <text>L-seryl-[protein] + ATP = O-phospho-L-seryl-[protein] + ADP + H(+)</text>
        <dbReference type="Rhea" id="RHEA:17989"/>
        <dbReference type="Rhea" id="RHEA-COMP:9863"/>
        <dbReference type="Rhea" id="RHEA-COMP:11604"/>
        <dbReference type="ChEBI" id="CHEBI:15378"/>
        <dbReference type="ChEBI" id="CHEBI:29999"/>
        <dbReference type="ChEBI" id="CHEBI:30616"/>
        <dbReference type="ChEBI" id="CHEBI:83421"/>
        <dbReference type="ChEBI" id="CHEBI:456216"/>
        <dbReference type="EC" id="2.7.11.1"/>
    </reaction>
</comment>
<keyword evidence="6" id="KW-0479">Metal-binding</keyword>
<accession>A0A0K9PAT1</accession>
<feature type="compositionally biased region" description="Polar residues" evidence="14">
    <location>
        <begin position="149"/>
        <end position="164"/>
    </location>
</feature>
<proteinExistence type="inferred from homology"/>
<dbReference type="EC" id="2.7.11.1" evidence="2"/>
<evidence type="ECO:0000256" key="3">
    <source>
        <dbReference type="ARBA" id="ARBA00022527"/>
    </source>
</evidence>
<feature type="region of interest" description="Disordered" evidence="14">
    <location>
        <begin position="482"/>
        <end position="528"/>
    </location>
</feature>
<dbReference type="Pfam" id="PF00069">
    <property type="entry name" value="Pkinase"/>
    <property type="match status" value="1"/>
</dbReference>
<dbReference type="InterPro" id="IPR050236">
    <property type="entry name" value="Ser_Thr_kinase_AGC"/>
</dbReference>
<dbReference type="InterPro" id="IPR058783">
    <property type="entry name" value="IREH1/IRE-like_N"/>
</dbReference>
<dbReference type="PROSITE" id="PS50011">
    <property type="entry name" value="PROTEIN_KINASE_DOM"/>
    <property type="match status" value="1"/>
</dbReference>
<reference evidence="18" key="1">
    <citation type="journal article" date="2016" name="Nature">
        <title>The genome of the seagrass Zostera marina reveals angiosperm adaptation to the sea.</title>
        <authorList>
            <person name="Olsen J.L."/>
            <person name="Rouze P."/>
            <person name="Verhelst B."/>
            <person name="Lin Y.-C."/>
            <person name="Bayer T."/>
            <person name="Collen J."/>
            <person name="Dattolo E."/>
            <person name="De Paoli E."/>
            <person name="Dittami S."/>
            <person name="Maumus F."/>
            <person name="Michel G."/>
            <person name="Kersting A."/>
            <person name="Lauritano C."/>
            <person name="Lohaus R."/>
            <person name="Toepel M."/>
            <person name="Tonon T."/>
            <person name="Vanneste K."/>
            <person name="Amirebrahimi M."/>
            <person name="Brakel J."/>
            <person name="Bostroem C."/>
            <person name="Chovatia M."/>
            <person name="Grimwood J."/>
            <person name="Jenkins J.W."/>
            <person name="Jueterbock A."/>
            <person name="Mraz A."/>
            <person name="Stam W.T."/>
            <person name="Tice H."/>
            <person name="Bornberg-Bauer E."/>
            <person name="Green P.J."/>
            <person name="Pearson G.A."/>
            <person name="Procaccini G."/>
            <person name="Duarte C.M."/>
            <person name="Schmutz J."/>
            <person name="Reusch T.B.H."/>
            <person name="Van de Peer Y."/>
        </authorList>
    </citation>
    <scope>NUCLEOTIDE SEQUENCE [LARGE SCALE GENOMIC DNA]</scope>
    <source>
        <strain evidence="18">cv. Finnish</strain>
    </source>
</reference>
<dbReference type="Proteomes" id="UP000036987">
    <property type="component" value="Unassembled WGS sequence"/>
</dbReference>
<evidence type="ECO:0000313" key="17">
    <source>
        <dbReference type="EMBL" id="KMZ65290.1"/>
    </source>
</evidence>
<keyword evidence="3" id="KW-0723">Serine/threonine-protein kinase</keyword>
<dbReference type="PANTHER" id="PTHR24356">
    <property type="entry name" value="SERINE/THREONINE-PROTEIN KINASE"/>
    <property type="match status" value="1"/>
</dbReference>
<keyword evidence="5" id="KW-0808">Transferase</keyword>
<feature type="compositionally biased region" description="Polar residues" evidence="14">
    <location>
        <begin position="1192"/>
        <end position="1211"/>
    </location>
</feature>
<feature type="compositionally biased region" description="Polar residues" evidence="14">
    <location>
        <begin position="486"/>
        <end position="495"/>
    </location>
</feature>
<evidence type="ECO:0000256" key="8">
    <source>
        <dbReference type="ARBA" id="ARBA00022771"/>
    </source>
</evidence>
<dbReference type="Pfam" id="PF26031">
    <property type="entry name" value="IREH1"/>
    <property type="match status" value="1"/>
</dbReference>
<dbReference type="CDD" id="cd05579">
    <property type="entry name" value="STKc_MAST_like"/>
    <property type="match status" value="1"/>
</dbReference>
<feature type="region of interest" description="Disordered" evidence="14">
    <location>
        <begin position="1192"/>
        <end position="1226"/>
    </location>
</feature>
<dbReference type="OMA" id="PTHYVEN"/>
<evidence type="ECO:0000259" key="15">
    <source>
        <dbReference type="PROSITE" id="PS50011"/>
    </source>
</evidence>
<dbReference type="PROSITE" id="PS00108">
    <property type="entry name" value="PROTEIN_KINASE_ST"/>
    <property type="match status" value="1"/>
</dbReference>
<comment type="caution">
    <text evidence="17">The sequence shown here is derived from an EMBL/GenBank/DDBJ whole genome shotgun (WGS) entry which is preliminary data.</text>
</comment>
<evidence type="ECO:0000256" key="11">
    <source>
        <dbReference type="ARBA" id="ARBA00022840"/>
    </source>
</evidence>
<dbReference type="Gene3D" id="1.10.510.10">
    <property type="entry name" value="Transferase(Phosphotransferase) domain 1"/>
    <property type="match status" value="1"/>
</dbReference>
<evidence type="ECO:0000256" key="14">
    <source>
        <dbReference type="SAM" id="MobiDB-lite"/>
    </source>
</evidence>
<evidence type="ECO:0000256" key="6">
    <source>
        <dbReference type="ARBA" id="ARBA00022723"/>
    </source>
</evidence>
<dbReference type="InterPro" id="IPR011009">
    <property type="entry name" value="Kinase-like_dom_sf"/>
</dbReference>
<dbReference type="STRING" id="29655.A0A0K9PAT1"/>
<dbReference type="SUPFAM" id="SSF56112">
    <property type="entry name" value="Protein kinase-like (PK-like)"/>
    <property type="match status" value="1"/>
</dbReference>
<feature type="region of interest" description="Disordered" evidence="14">
    <location>
        <begin position="1"/>
        <end position="177"/>
    </location>
</feature>
<evidence type="ECO:0000256" key="2">
    <source>
        <dbReference type="ARBA" id="ARBA00012513"/>
    </source>
</evidence>
<keyword evidence="9 17" id="KW-0418">Kinase</keyword>
<dbReference type="Gene3D" id="3.30.200.20">
    <property type="entry name" value="Phosphorylase Kinase, domain 1"/>
    <property type="match status" value="1"/>
</dbReference>
<dbReference type="AlphaFoldDB" id="A0A0K9PAT1"/>
<keyword evidence="4" id="KW-0597">Phosphoprotein</keyword>
<dbReference type="InterPro" id="IPR008271">
    <property type="entry name" value="Ser/Thr_kinase_AS"/>
</dbReference>
<evidence type="ECO:0000313" key="18">
    <source>
        <dbReference type="Proteomes" id="UP000036987"/>
    </source>
</evidence>
<evidence type="ECO:0000259" key="16">
    <source>
        <dbReference type="PROSITE" id="PS51285"/>
    </source>
</evidence>
<feature type="domain" description="Protein kinase" evidence="15">
    <location>
        <begin position="858"/>
        <end position="1147"/>
    </location>
</feature>
<feature type="compositionally biased region" description="Basic and acidic residues" evidence="14">
    <location>
        <begin position="1212"/>
        <end position="1222"/>
    </location>
</feature>
<evidence type="ECO:0000256" key="4">
    <source>
        <dbReference type="ARBA" id="ARBA00022553"/>
    </source>
</evidence>
<comment type="catalytic activity">
    <reaction evidence="12">
        <text>L-threonyl-[protein] + ATP = O-phospho-L-threonyl-[protein] + ADP + H(+)</text>
        <dbReference type="Rhea" id="RHEA:46608"/>
        <dbReference type="Rhea" id="RHEA-COMP:11060"/>
        <dbReference type="Rhea" id="RHEA-COMP:11605"/>
        <dbReference type="ChEBI" id="CHEBI:15378"/>
        <dbReference type="ChEBI" id="CHEBI:30013"/>
        <dbReference type="ChEBI" id="CHEBI:30616"/>
        <dbReference type="ChEBI" id="CHEBI:61977"/>
        <dbReference type="ChEBI" id="CHEBI:456216"/>
        <dbReference type="EC" id="2.7.11.1"/>
    </reaction>
</comment>
<evidence type="ECO:0000256" key="5">
    <source>
        <dbReference type="ARBA" id="ARBA00022679"/>
    </source>
</evidence>
<dbReference type="OrthoDB" id="162894at2759"/>
<keyword evidence="8" id="KW-0863">Zinc-finger</keyword>
<dbReference type="GO" id="GO:0008270">
    <property type="term" value="F:zinc ion binding"/>
    <property type="evidence" value="ECO:0007669"/>
    <property type="project" value="UniProtKB-KW"/>
</dbReference>
<dbReference type="GO" id="GO:0005524">
    <property type="term" value="F:ATP binding"/>
    <property type="evidence" value="ECO:0007669"/>
    <property type="project" value="UniProtKB-KW"/>
</dbReference>
<sequence>MVFKGRFFSSSKKSSDSDDSPRTPTTLNSPNKSEKKKVKSDPTAGPSSSGTGRQTLLKDATRQQQQKKDKGKGLMFGKYKNKDKEKDTSSPSTPKKKDASLGGGSLSPIMASSLGLNRIKTRSGPLPTERSDRGSSLGPSKLARGALDQCSTSSSALGNSVSGRGTTGKKKLSGSLQKVPEMHTTLWSDTDSNPIKPWGLSSSGNFKSFPIGQSSSSRNQSARQIDARILEAESPFDAYGTPKESESPRFKAIMQVTNAPQKRFPADIKSFSHELNSKGVRPYPFWKPRGKSNLKEVLKLIHVKFEKAKEEVNSDLATFAGELVDIMENNAEAHPDWKEILEDLLLLAQSCVNTSPGDFWLQCEGIVQELDDQRQELQTGVLKKLHTRMLFILTRCTRLLQFHKESVFADDEIGVENLASSITHFSEKKVSEAVWDEKSTKAGKKPAETASARKSYSQEHGITSWRKSHEICPPNFFPTSDVDIVNNPTSSSNKPLPSPTVKSQREIPPTQSASSGIKVESSQIEKKQTRESINLLDLETAIPPELPTCKDVHSSVPPKHEHKNSWGYWGDQQAFNDEEAIMCRICEENVPTSHVENHLKVCTIADRCDKKGLSVNERLIRIAETLEKMVELCVQTDPQNSAGSPDVVRANLITEEYDIPSPKLGEWSRPGSADMLDCFQEVDNILYMDDLKGFSTITCKTRLGQKSDHGMASSSAGSMTPRSPLLTPKTSHIDALLAGKYAYEGEDLPQIIELADIARCVATASIDEDHSLNYLVSCLEDLQEVIDRKKLEALTVQTFGARIEKLHREKYMHLCDMGEVEKVDVTSAVFDEEEDVVRSLRTSPVHSSVRDRTSIDDFEIIKPISRGAFGRVFLAKKRTTGDLFAIKVLRKADMIRKNAVESILAERDILISVRNPFVVRFFFSFTSRENLYLVMEYLNGGDLYSLLRNLGALDEEIARIYIAEVVLALEYLHSLRVVHRDLKPDNLLIAHDGHIKLTDFGLSKVGLINSTDELSGPAASGTPLMGEDEPQLPLSEDQRERRKKRSAVGTPDYLAPEILLGTGHGASADWWSVGVILFELIVGIPPFNDENPQAIFDNILNRKIPWPQIPGELSFEACDLIDKLLREDPIQRLGAKGAAEVKRHLFFKDINWDTLARQKAAFVPSSDSALDTSYFNSRYSWNPSDERINEANEYQDSSTDDSMSNGSCVSNHNEEPGEHDNLSEFDESGSTVNYSFSNFSFKNLSQLAAINYDLLSKGWREGSAPNN</sequence>
<organism evidence="17 18">
    <name type="scientific">Zostera marina</name>
    <name type="common">Eelgrass</name>
    <dbReference type="NCBI Taxonomy" id="29655"/>
    <lineage>
        <taxon>Eukaryota</taxon>
        <taxon>Viridiplantae</taxon>
        <taxon>Streptophyta</taxon>
        <taxon>Embryophyta</taxon>
        <taxon>Tracheophyta</taxon>
        <taxon>Spermatophyta</taxon>
        <taxon>Magnoliopsida</taxon>
        <taxon>Liliopsida</taxon>
        <taxon>Zosteraceae</taxon>
        <taxon>Zostera</taxon>
    </lineage>
</organism>
<dbReference type="SMART" id="SM00220">
    <property type="entry name" value="S_TKc"/>
    <property type="match status" value="1"/>
</dbReference>
<evidence type="ECO:0000256" key="10">
    <source>
        <dbReference type="ARBA" id="ARBA00022833"/>
    </source>
</evidence>
<comment type="similarity">
    <text evidence="1">Belongs to the protein kinase superfamily. AGC Ser/Thr protein kinase family.</text>
</comment>
<keyword evidence="10" id="KW-0862">Zinc</keyword>
<dbReference type="GO" id="GO:0035556">
    <property type="term" value="P:intracellular signal transduction"/>
    <property type="evidence" value="ECO:0000318"/>
    <property type="project" value="GO_Central"/>
</dbReference>
<name>A0A0K9PAT1_ZOSMR</name>
<dbReference type="InterPro" id="IPR000961">
    <property type="entry name" value="AGC-kinase_C"/>
</dbReference>
<keyword evidence="7" id="KW-0547">Nucleotide-binding</keyword>
<dbReference type="FunFam" id="3.30.200.20:FF:000147">
    <property type="entry name" value="probable serine/threonine protein kinase IREH1"/>
    <property type="match status" value="1"/>
</dbReference>
<dbReference type="GO" id="GO:0004674">
    <property type="term" value="F:protein serine/threonine kinase activity"/>
    <property type="evidence" value="ECO:0000318"/>
    <property type="project" value="GO_Central"/>
</dbReference>
<gene>
    <name evidence="17" type="ORF">ZOSMA_32G00750</name>
</gene>
<evidence type="ECO:0000256" key="12">
    <source>
        <dbReference type="ARBA" id="ARBA00047899"/>
    </source>
</evidence>
<evidence type="ECO:0000256" key="9">
    <source>
        <dbReference type="ARBA" id="ARBA00022777"/>
    </source>
</evidence>
<feature type="domain" description="AGC-kinase C-terminal" evidence="16">
    <location>
        <begin position="1148"/>
        <end position="1251"/>
    </location>
</feature>
<dbReference type="EMBL" id="LFYR01001054">
    <property type="protein sequence ID" value="KMZ65290.1"/>
    <property type="molecule type" value="Genomic_DNA"/>
</dbReference>
<evidence type="ECO:0000256" key="13">
    <source>
        <dbReference type="ARBA" id="ARBA00048679"/>
    </source>
</evidence>
<keyword evidence="18" id="KW-1185">Reference proteome</keyword>
<keyword evidence="11" id="KW-0067">ATP-binding</keyword>
<dbReference type="InterPro" id="IPR000719">
    <property type="entry name" value="Prot_kinase_dom"/>
</dbReference>
<protein>
    <recommendedName>
        <fullName evidence="2">non-specific serine/threonine protein kinase</fullName>
        <ecNumber evidence="2">2.7.11.1</ecNumber>
    </recommendedName>
</protein>
<evidence type="ECO:0000256" key="7">
    <source>
        <dbReference type="ARBA" id="ARBA00022741"/>
    </source>
</evidence>
<dbReference type="PROSITE" id="PS51285">
    <property type="entry name" value="AGC_KINASE_CTER"/>
    <property type="match status" value="1"/>
</dbReference>